<dbReference type="SMART" id="SM00382">
    <property type="entry name" value="AAA"/>
    <property type="match status" value="1"/>
</dbReference>
<comment type="caution">
    <text evidence="2">The sequence shown here is derived from an EMBL/GenBank/DDBJ whole genome shotgun (WGS) entry which is preliminary data.</text>
</comment>
<dbReference type="Gene3D" id="3.40.50.300">
    <property type="entry name" value="P-loop containing nucleotide triphosphate hydrolases"/>
    <property type="match status" value="1"/>
</dbReference>
<dbReference type="InterPro" id="IPR003593">
    <property type="entry name" value="AAA+_ATPase"/>
</dbReference>
<proteinExistence type="predicted"/>
<sequence length="241" mass="26911">MTRKQGKRHEIMNRITAEISKVVIGKDEMKELLLATLLSQGHVLIEGLPGTAKTTLSRTFAQVIGGKFKRVQGTPDMLPADILGFHFYRPDGSAEFIPGPIFANVILADELNRIAPRTQAALLEAMQEHQVTIEQETHRLEQPFIVIASQVPYGGAGTSPLSDVQIDRFMLRLWSAYPSSQEEGQVLRDIDEISEPDVSPVATLADIIQLQQAVKKIYVADSIRHYIVDILNHLRQHQDLT</sequence>
<feature type="non-terminal residue" evidence="2">
    <location>
        <position position="241"/>
    </location>
</feature>
<dbReference type="InterPro" id="IPR011703">
    <property type="entry name" value="ATPase_AAA-3"/>
</dbReference>
<organism evidence="2">
    <name type="scientific">marine sediment metagenome</name>
    <dbReference type="NCBI Taxonomy" id="412755"/>
    <lineage>
        <taxon>unclassified sequences</taxon>
        <taxon>metagenomes</taxon>
        <taxon>ecological metagenomes</taxon>
    </lineage>
</organism>
<dbReference type="GO" id="GO:0016887">
    <property type="term" value="F:ATP hydrolysis activity"/>
    <property type="evidence" value="ECO:0007669"/>
    <property type="project" value="InterPro"/>
</dbReference>
<feature type="domain" description="AAA+ ATPase" evidence="1">
    <location>
        <begin position="39"/>
        <end position="171"/>
    </location>
</feature>
<gene>
    <name evidence="2" type="ORF">S12H4_43702</name>
</gene>
<reference evidence="2" key="1">
    <citation type="journal article" date="2014" name="Front. Microbiol.">
        <title>High frequency of phylogenetically diverse reductive dehalogenase-homologous genes in deep subseafloor sedimentary metagenomes.</title>
        <authorList>
            <person name="Kawai M."/>
            <person name="Futagami T."/>
            <person name="Toyoda A."/>
            <person name="Takaki Y."/>
            <person name="Nishi S."/>
            <person name="Hori S."/>
            <person name="Arai W."/>
            <person name="Tsubouchi T."/>
            <person name="Morono Y."/>
            <person name="Uchiyama I."/>
            <person name="Ito T."/>
            <person name="Fujiyama A."/>
            <person name="Inagaki F."/>
            <person name="Takami H."/>
        </authorList>
    </citation>
    <scope>NUCLEOTIDE SEQUENCE</scope>
    <source>
        <strain evidence="2">Expedition CK06-06</strain>
    </source>
</reference>
<name>X1VMV8_9ZZZZ</name>
<protein>
    <recommendedName>
        <fullName evidence="1">AAA+ ATPase domain-containing protein</fullName>
    </recommendedName>
</protein>
<dbReference type="Gene3D" id="1.10.8.80">
    <property type="entry name" value="Magnesium chelatase subunit I, C-Terminal domain"/>
    <property type="match status" value="1"/>
</dbReference>
<evidence type="ECO:0000259" key="1">
    <source>
        <dbReference type="SMART" id="SM00382"/>
    </source>
</evidence>
<dbReference type="PANTHER" id="PTHR42759">
    <property type="entry name" value="MOXR FAMILY PROTEIN"/>
    <property type="match status" value="1"/>
</dbReference>
<dbReference type="PANTHER" id="PTHR42759:SF1">
    <property type="entry name" value="MAGNESIUM-CHELATASE SUBUNIT CHLD"/>
    <property type="match status" value="1"/>
</dbReference>
<dbReference type="GO" id="GO:0005524">
    <property type="term" value="F:ATP binding"/>
    <property type="evidence" value="ECO:0007669"/>
    <property type="project" value="InterPro"/>
</dbReference>
<dbReference type="SUPFAM" id="SSF52540">
    <property type="entry name" value="P-loop containing nucleoside triphosphate hydrolases"/>
    <property type="match status" value="1"/>
</dbReference>
<evidence type="ECO:0000313" key="2">
    <source>
        <dbReference type="EMBL" id="GAJ09955.1"/>
    </source>
</evidence>
<dbReference type="EMBL" id="BARW01026847">
    <property type="protein sequence ID" value="GAJ09955.1"/>
    <property type="molecule type" value="Genomic_DNA"/>
</dbReference>
<dbReference type="InterPro" id="IPR050764">
    <property type="entry name" value="CbbQ/NirQ/NorQ/GpvN"/>
</dbReference>
<accession>X1VMV8</accession>
<dbReference type="CDD" id="cd00009">
    <property type="entry name" value="AAA"/>
    <property type="match status" value="1"/>
</dbReference>
<dbReference type="InterPro" id="IPR027417">
    <property type="entry name" value="P-loop_NTPase"/>
</dbReference>
<dbReference type="AlphaFoldDB" id="X1VMV8"/>
<dbReference type="Pfam" id="PF07726">
    <property type="entry name" value="AAA_3"/>
    <property type="match status" value="1"/>
</dbReference>